<name>A0A1Q9D7K7_SYMMI</name>
<dbReference type="Proteomes" id="UP000186817">
    <property type="component" value="Unassembled WGS sequence"/>
</dbReference>
<keyword evidence="1" id="KW-0812">Transmembrane</keyword>
<organism evidence="2 3">
    <name type="scientific">Symbiodinium microadriaticum</name>
    <name type="common">Dinoflagellate</name>
    <name type="synonym">Zooxanthella microadriatica</name>
    <dbReference type="NCBI Taxonomy" id="2951"/>
    <lineage>
        <taxon>Eukaryota</taxon>
        <taxon>Sar</taxon>
        <taxon>Alveolata</taxon>
        <taxon>Dinophyceae</taxon>
        <taxon>Suessiales</taxon>
        <taxon>Symbiodiniaceae</taxon>
        <taxon>Symbiodinium</taxon>
    </lineage>
</organism>
<reference evidence="2 3" key="1">
    <citation type="submission" date="2016-02" db="EMBL/GenBank/DDBJ databases">
        <title>Genome analysis of coral dinoflagellate symbionts highlights evolutionary adaptations to a symbiotic lifestyle.</title>
        <authorList>
            <person name="Aranda M."/>
            <person name="Li Y."/>
            <person name="Liew Y.J."/>
            <person name="Baumgarten S."/>
            <person name="Simakov O."/>
            <person name="Wilson M."/>
            <person name="Piel J."/>
            <person name="Ashoor H."/>
            <person name="Bougouffa S."/>
            <person name="Bajic V.B."/>
            <person name="Ryu T."/>
            <person name="Ravasi T."/>
            <person name="Bayer T."/>
            <person name="Micklem G."/>
            <person name="Kim H."/>
            <person name="Bhak J."/>
            <person name="Lajeunesse T.C."/>
            <person name="Voolstra C.R."/>
        </authorList>
    </citation>
    <scope>NUCLEOTIDE SEQUENCE [LARGE SCALE GENOMIC DNA]</scope>
    <source>
        <strain evidence="2 3">CCMP2467</strain>
    </source>
</reference>
<keyword evidence="1" id="KW-0472">Membrane</keyword>
<gene>
    <name evidence="2" type="ORF">AK812_SmicGene27179</name>
</gene>
<evidence type="ECO:0000256" key="1">
    <source>
        <dbReference type="SAM" id="Phobius"/>
    </source>
</evidence>
<feature type="transmembrane region" description="Helical" evidence="1">
    <location>
        <begin position="97"/>
        <end position="116"/>
    </location>
</feature>
<dbReference type="AlphaFoldDB" id="A0A1Q9D7K7"/>
<sequence length="206" mass="22549">MSHVESRCCYFQGSKGLPVTCNVEVRLLRALCEDSAPSGMHGISVRTCRQAFPRRAPLWLACGLRDDAAASLALAGLATQTAWRAGREHCCLARFRLYAVLCAVQLVMFSAGPMILDGLPRAACSLPRRPSCEASTCGPESSALLAFVDPSRLDLEPQNLLRLWDEVQTLRTCAFGLAQQILFLTWHVCASENLEGHLLWELGCLS</sequence>
<keyword evidence="3" id="KW-1185">Reference proteome</keyword>
<proteinExistence type="predicted"/>
<protein>
    <submittedName>
        <fullName evidence="2">Uncharacterized protein</fullName>
    </submittedName>
</protein>
<keyword evidence="1" id="KW-1133">Transmembrane helix</keyword>
<evidence type="ECO:0000313" key="2">
    <source>
        <dbReference type="EMBL" id="OLP91174.1"/>
    </source>
</evidence>
<evidence type="ECO:0000313" key="3">
    <source>
        <dbReference type="Proteomes" id="UP000186817"/>
    </source>
</evidence>
<accession>A0A1Q9D7K7</accession>
<comment type="caution">
    <text evidence="2">The sequence shown here is derived from an EMBL/GenBank/DDBJ whole genome shotgun (WGS) entry which is preliminary data.</text>
</comment>
<dbReference type="EMBL" id="LSRX01000677">
    <property type="protein sequence ID" value="OLP91174.1"/>
    <property type="molecule type" value="Genomic_DNA"/>
</dbReference>